<dbReference type="AlphaFoldDB" id="A0A0D2JKR7"/>
<feature type="chain" id="PRO_5002245458" evidence="2">
    <location>
        <begin position="22"/>
        <end position="396"/>
    </location>
</feature>
<protein>
    <submittedName>
        <fullName evidence="3">Uncharacterized protein</fullName>
    </submittedName>
</protein>
<keyword evidence="4" id="KW-1185">Reference proteome</keyword>
<name>A0A0D2JKR7_9CHLO</name>
<feature type="signal peptide" evidence="2">
    <location>
        <begin position="1"/>
        <end position="21"/>
    </location>
</feature>
<dbReference type="GeneID" id="25740984"/>
<proteinExistence type="predicted"/>
<dbReference type="KEGG" id="mng:MNEG_8108"/>
<evidence type="ECO:0000313" key="3">
    <source>
        <dbReference type="EMBL" id="KIY99852.1"/>
    </source>
</evidence>
<dbReference type="Proteomes" id="UP000054498">
    <property type="component" value="Unassembled WGS sequence"/>
</dbReference>
<sequence length="396" mass="40192">MAGRLIGLLALFVLLAAGAHGSALGDFGTAISGKLNNLTHNLLSYPVAPHHLQQAQADLATINKLQSAVLLSWLKESGAYALLNATLSPAAGIVDYVQQETEKPYLYTLAALATLNSTINSADSLRAAVTLDWLQQTGLLGALSTAQNATGLPLVRLIAGRDAAAAPAAALESGAVPKQLTKPRVPYLPGLQALQNATQSGVDRLKSLVLLSWLKESGAYGHLQVINNATAAAHGAIAAAADAAHLVAATQALQQTKRQVDGQISAAESVVANATAQVAQLKQSLGDQVHGRVSEKTKAATAAVDARIAAAHAALAEALSQARALSDAKLAEAAAAKGGLQQVAVGVVAGVQQQLGKVEAALQDAQKQAHQLHRSLPAAAKKLPKTAAAAGGAGSV</sequence>
<dbReference type="OrthoDB" id="10683807at2759"/>
<keyword evidence="1" id="KW-0175">Coiled coil</keyword>
<keyword evidence="2" id="KW-0732">Signal</keyword>
<feature type="coiled-coil region" evidence="1">
    <location>
        <begin position="348"/>
        <end position="375"/>
    </location>
</feature>
<evidence type="ECO:0000256" key="2">
    <source>
        <dbReference type="SAM" id="SignalP"/>
    </source>
</evidence>
<evidence type="ECO:0000313" key="4">
    <source>
        <dbReference type="Proteomes" id="UP000054498"/>
    </source>
</evidence>
<evidence type="ECO:0000256" key="1">
    <source>
        <dbReference type="SAM" id="Coils"/>
    </source>
</evidence>
<gene>
    <name evidence="3" type="ORF">MNEG_8108</name>
</gene>
<dbReference type="EMBL" id="KK101725">
    <property type="protein sequence ID" value="KIY99852.1"/>
    <property type="molecule type" value="Genomic_DNA"/>
</dbReference>
<accession>A0A0D2JKR7</accession>
<organism evidence="3 4">
    <name type="scientific">Monoraphidium neglectum</name>
    <dbReference type="NCBI Taxonomy" id="145388"/>
    <lineage>
        <taxon>Eukaryota</taxon>
        <taxon>Viridiplantae</taxon>
        <taxon>Chlorophyta</taxon>
        <taxon>core chlorophytes</taxon>
        <taxon>Chlorophyceae</taxon>
        <taxon>CS clade</taxon>
        <taxon>Sphaeropleales</taxon>
        <taxon>Selenastraceae</taxon>
        <taxon>Monoraphidium</taxon>
    </lineage>
</organism>
<reference evidence="3 4" key="1">
    <citation type="journal article" date="2013" name="BMC Genomics">
        <title>Reconstruction of the lipid metabolism for the microalga Monoraphidium neglectum from its genome sequence reveals characteristics suitable for biofuel production.</title>
        <authorList>
            <person name="Bogen C."/>
            <person name="Al-Dilaimi A."/>
            <person name="Albersmeier A."/>
            <person name="Wichmann J."/>
            <person name="Grundmann M."/>
            <person name="Rupp O."/>
            <person name="Lauersen K.J."/>
            <person name="Blifernez-Klassen O."/>
            <person name="Kalinowski J."/>
            <person name="Goesmann A."/>
            <person name="Mussgnug J.H."/>
            <person name="Kruse O."/>
        </authorList>
    </citation>
    <scope>NUCLEOTIDE SEQUENCE [LARGE SCALE GENOMIC DNA]</scope>
    <source>
        <strain evidence="3 4">SAG 48.87</strain>
    </source>
</reference>
<dbReference type="RefSeq" id="XP_013898872.1">
    <property type="nucleotide sequence ID" value="XM_014043418.1"/>
</dbReference>